<dbReference type="RefSeq" id="WP_387978238.1">
    <property type="nucleotide sequence ID" value="NZ_JBHRWO010000019.1"/>
</dbReference>
<evidence type="ECO:0000313" key="2">
    <source>
        <dbReference type="Proteomes" id="UP001595712"/>
    </source>
</evidence>
<dbReference type="InterPro" id="IPR036894">
    <property type="entry name" value="YbaB-like_sf"/>
</dbReference>
<dbReference type="Proteomes" id="UP001595712">
    <property type="component" value="Unassembled WGS sequence"/>
</dbReference>
<proteinExistence type="predicted"/>
<dbReference type="EMBL" id="JBHRWO010000019">
    <property type="protein sequence ID" value="MFC3494464.1"/>
    <property type="molecule type" value="Genomic_DNA"/>
</dbReference>
<keyword evidence="2" id="KW-1185">Reference proteome</keyword>
<gene>
    <name evidence="1" type="ORF">ACFO8M_18415</name>
</gene>
<comment type="caution">
    <text evidence="1">The sequence shown here is derived from an EMBL/GenBank/DDBJ whole genome shotgun (WGS) entry which is preliminary data.</text>
</comment>
<dbReference type="Gene3D" id="3.30.1310.10">
    <property type="entry name" value="Nucleoid-associated protein YbaB-like domain"/>
    <property type="match status" value="1"/>
</dbReference>
<sequence length="220" mass="24078">MNRIEIPEDYEDRLAAGRHAAARLPAGAVRDGVDRALEAAPSRERYEQAADLAERAQALAEELAQRGFDGTDPDRVAWLRLDYLGRLQSLSLSPTIDRLSNPAVADAIQAAWTSAEAARSEHVLHLERTHADLIAARVPDSGGDELRDRIARCSHERFAHTTDDDLCSAEVNVEGRLTEFKFLVPNATLDTECEDLSVQATATIQTAQAKAVERLGEILA</sequence>
<name>A0ABV7Q4H6_9ACTN</name>
<evidence type="ECO:0008006" key="3">
    <source>
        <dbReference type="Google" id="ProtNLM"/>
    </source>
</evidence>
<evidence type="ECO:0000313" key="1">
    <source>
        <dbReference type="EMBL" id="MFC3494464.1"/>
    </source>
</evidence>
<reference evidence="2" key="1">
    <citation type="journal article" date="2019" name="Int. J. Syst. Evol. Microbiol.">
        <title>The Global Catalogue of Microorganisms (GCM) 10K type strain sequencing project: providing services to taxonomists for standard genome sequencing and annotation.</title>
        <authorList>
            <consortium name="The Broad Institute Genomics Platform"/>
            <consortium name="The Broad Institute Genome Sequencing Center for Infectious Disease"/>
            <person name="Wu L."/>
            <person name="Ma J."/>
        </authorList>
    </citation>
    <scope>NUCLEOTIDE SEQUENCE [LARGE SCALE GENOMIC DNA]</scope>
    <source>
        <strain evidence="2">CGMCC 4.7396</strain>
    </source>
</reference>
<accession>A0ABV7Q4H6</accession>
<protein>
    <recommendedName>
        <fullName evidence="3">DUF222 domain-containing protein</fullName>
    </recommendedName>
</protein>
<organism evidence="1 2">
    <name type="scientific">Glycomyces rhizosphaerae</name>
    <dbReference type="NCBI Taxonomy" id="2054422"/>
    <lineage>
        <taxon>Bacteria</taxon>
        <taxon>Bacillati</taxon>
        <taxon>Actinomycetota</taxon>
        <taxon>Actinomycetes</taxon>
        <taxon>Glycomycetales</taxon>
        <taxon>Glycomycetaceae</taxon>
        <taxon>Glycomyces</taxon>
    </lineage>
</organism>